<comment type="catalytic activity">
    <reaction evidence="17">
        <text>Cu(2+)(in) + ATP + H2O = Cu(2+)(out) + ADP + phosphate + H(+)</text>
        <dbReference type="Rhea" id="RHEA:10376"/>
        <dbReference type="ChEBI" id="CHEBI:15377"/>
        <dbReference type="ChEBI" id="CHEBI:15378"/>
        <dbReference type="ChEBI" id="CHEBI:29036"/>
        <dbReference type="ChEBI" id="CHEBI:30616"/>
        <dbReference type="ChEBI" id="CHEBI:43474"/>
        <dbReference type="ChEBI" id="CHEBI:456216"/>
        <dbReference type="EC" id="7.2.2.9"/>
    </reaction>
</comment>
<comment type="subcellular location">
    <subcellularLocation>
        <location evidence="18">Cell membrane</location>
    </subcellularLocation>
    <subcellularLocation>
        <location evidence="1">Endomembrane system</location>
        <topology evidence="1">Multi-pass membrane protein</topology>
    </subcellularLocation>
</comment>
<keyword evidence="21" id="KW-1185">Reference proteome</keyword>
<evidence type="ECO:0000313" key="20">
    <source>
        <dbReference type="EMBL" id="APG94550.1"/>
    </source>
</evidence>
<dbReference type="GO" id="GO:0016887">
    <property type="term" value="F:ATP hydrolysis activity"/>
    <property type="evidence" value="ECO:0007669"/>
    <property type="project" value="InterPro"/>
</dbReference>
<accession>A0A1L3LWS2</accession>
<dbReference type="PROSITE" id="PS00154">
    <property type="entry name" value="ATPASE_E1_E2"/>
    <property type="match status" value="1"/>
</dbReference>
<dbReference type="SUPFAM" id="SSF56784">
    <property type="entry name" value="HAD-like"/>
    <property type="match status" value="1"/>
</dbReference>
<dbReference type="NCBIfam" id="TIGR01494">
    <property type="entry name" value="ATPase_P-type"/>
    <property type="match status" value="1"/>
</dbReference>
<feature type="transmembrane region" description="Helical" evidence="18">
    <location>
        <begin position="213"/>
        <end position="232"/>
    </location>
</feature>
<feature type="transmembrane region" description="Helical" evidence="18">
    <location>
        <begin position="457"/>
        <end position="480"/>
    </location>
</feature>
<evidence type="ECO:0000256" key="4">
    <source>
        <dbReference type="ARBA" id="ARBA00022692"/>
    </source>
</evidence>
<dbReference type="Gene3D" id="3.40.1110.10">
    <property type="entry name" value="Calcium-transporting ATPase, cytoplasmic domain N"/>
    <property type="match status" value="1"/>
</dbReference>
<evidence type="ECO:0000256" key="9">
    <source>
        <dbReference type="ARBA" id="ARBA00022840"/>
    </source>
</evidence>
<dbReference type="Gene3D" id="2.70.150.10">
    <property type="entry name" value="Calcium-transporting ATPase, cytoplasmic transduction domain A"/>
    <property type="match status" value="1"/>
</dbReference>
<evidence type="ECO:0000313" key="21">
    <source>
        <dbReference type="Proteomes" id="UP000182306"/>
    </source>
</evidence>
<dbReference type="InterPro" id="IPR023298">
    <property type="entry name" value="ATPase_P-typ_TM_dom_sf"/>
</dbReference>
<dbReference type="PROSITE" id="PS01047">
    <property type="entry name" value="HMA_1"/>
    <property type="match status" value="2"/>
</dbReference>
<dbReference type="InterPro" id="IPR001757">
    <property type="entry name" value="P_typ_ATPase"/>
</dbReference>
<dbReference type="KEGG" id="same:SAMCFNEI73_pC0837"/>
<keyword evidence="4 18" id="KW-0812">Transmembrane</keyword>
<evidence type="ECO:0000256" key="14">
    <source>
        <dbReference type="ARBA" id="ARBA00023065"/>
    </source>
</evidence>
<dbReference type="InterPro" id="IPR036412">
    <property type="entry name" value="HAD-like_sf"/>
</dbReference>
<dbReference type="GO" id="GO:0005507">
    <property type="term" value="F:copper ion binding"/>
    <property type="evidence" value="ECO:0007669"/>
    <property type="project" value="InterPro"/>
</dbReference>
<evidence type="ECO:0000256" key="12">
    <source>
        <dbReference type="ARBA" id="ARBA00022989"/>
    </source>
</evidence>
<dbReference type="PANTHER" id="PTHR43520">
    <property type="entry name" value="ATP7, ISOFORM B"/>
    <property type="match status" value="1"/>
</dbReference>
<geneLocation type="plasmid" evidence="20 21">
    <name>C</name>
</geneLocation>
<gene>
    <name evidence="20" type="primary">actP</name>
    <name evidence="20" type="ORF">SAMCFNEI73_pC0837</name>
</gene>
<evidence type="ECO:0000256" key="17">
    <source>
        <dbReference type="ARBA" id="ARBA00047424"/>
    </source>
</evidence>
<dbReference type="SFLD" id="SFLDF00027">
    <property type="entry name" value="p-type_atpase"/>
    <property type="match status" value="1"/>
</dbReference>
<feature type="transmembrane region" description="Helical" evidence="18">
    <location>
        <begin position="173"/>
        <end position="193"/>
    </location>
</feature>
<dbReference type="CDD" id="cd00371">
    <property type="entry name" value="HMA"/>
    <property type="match status" value="2"/>
</dbReference>
<dbReference type="InterPro" id="IPR006122">
    <property type="entry name" value="HMA_Cu_ion-bd"/>
</dbReference>
<dbReference type="FunFam" id="3.30.70.100:FF:000005">
    <property type="entry name" value="Copper-exporting P-type ATPase A"/>
    <property type="match status" value="2"/>
</dbReference>
<dbReference type="RefSeq" id="WP_064254275.1">
    <property type="nucleotide sequence ID" value="NZ_CP013110.1"/>
</dbReference>
<dbReference type="GO" id="GO:0055070">
    <property type="term" value="P:copper ion homeostasis"/>
    <property type="evidence" value="ECO:0007669"/>
    <property type="project" value="TreeGrafter"/>
</dbReference>
<dbReference type="Proteomes" id="UP000182306">
    <property type="component" value="Plasmid C"/>
</dbReference>
<feature type="transmembrane region" description="Helical" evidence="18">
    <location>
        <begin position="429"/>
        <end position="451"/>
    </location>
</feature>
<dbReference type="InterPro" id="IPR044492">
    <property type="entry name" value="P_typ_ATPase_HD_dom"/>
</dbReference>
<keyword evidence="7 18" id="KW-0547">Nucleotide-binding</keyword>
<dbReference type="PRINTS" id="PR00119">
    <property type="entry name" value="CATATPASE"/>
</dbReference>
<evidence type="ECO:0000256" key="18">
    <source>
        <dbReference type="RuleBase" id="RU362081"/>
    </source>
</evidence>
<dbReference type="SFLD" id="SFLDG00002">
    <property type="entry name" value="C1.7:_P-type_atpase_like"/>
    <property type="match status" value="1"/>
</dbReference>
<dbReference type="CDD" id="cd02094">
    <property type="entry name" value="P-type_ATPase_Cu-like"/>
    <property type="match status" value="1"/>
</dbReference>
<dbReference type="SUPFAM" id="SSF81665">
    <property type="entry name" value="Calcium ATPase, transmembrane domain M"/>
    <property type="match status" value="1"/>
</dbReference>
<dbReference type="Gene3D" id="3.30.70.100">
    <property type="match status" value="2"/>
</dbReference>
<dbReference type="InterPro" id="IPR006121">
    <property type="entry name" value="HMA_dom"/>
</dbReference>
<dbReference type="InterPro" id="IPR017969">
    <property type="entry name" value="Heavy-metal-associated_CS"/>
</dbReference>
<dbReference type="GO" id="GO:0005886">
    <property type="term" value="C:plasma membrane"/>
    <property type="evidence" value="ECO:0007669"/>
    <property type="project" value="UniProtKB-SubCell"/>
</dbReference>
<feature type="transmembrane region" description="Helical" evidence="18">
    <location>
        <begin position="798"/>
        <end position="820"/>
    </location>
</feature>
<dbReference type="EMBL" id="CP013110">
    <property type="protein sequence ID" value="APG94550.1"/>
    <property type="molecule type" value="Genomic_DNA"/>
</dbReference>
<dbReference type="Pfam" id="PF00403">
    <property type="entry name" value="HMA"/>
    <property type="match status" value="2"/>
</dbReference>
<feature type="domain" description="HMA" evidence="19">
    <location>
        <begin position="83"/>
        <end position="149"/>
    </location>
</feature>
<dbReference type="AlphaFoldDB" id="A0A1L3LWS2"/>
<keyword evidence="5 18" id="KW-0479">Metal-binding</keyword>
<organism evidence="20 21">
    <name type="scientific">Sinorhizobium americanum</name>
    <dbReference type="NCBI Taxonomy" id="194963"/>
    <lineage>
        <taxon>Bacteria</taxon>
        <taxon>Pseudomonadati</taxon>
        <taxon>Pseudomonadota</taxon>
        <taxon>Alphaproteobacteria</taxon>
        <taxon>Hyphomicrobiales</taxon>
        <taxon>Rhizobiaceae</taxon>
        <taxon>Sinorhizobium/Ensifer group</taxon>
        <taxon>Sinorhizobium</taxon>
    </lineage>
</organism>
<evidence type="ECO:0000256" key="10">
    <source>
        <dbReference type="ARBA" id="ARBA00022842"/>
    </source>
</evidence>
<protein>
    <recommendedName>
        <fullName evidence="16">P-type Cu(2+) transporter</fullName>
        <ecNumber evidence="16">7.2.2.9</ecNumber>
    </recommendedName>
</protein>
<dbReference type="SFLD" id="SFLDS00003">
    <property type="entry name" value="Haloacid_Dehalogenase"/>
    <property type="match status" value="1"/>
</dbReference>
<dbReference type="PRINTS" id="PR00120">
    <property type="entry name" value="HATPASE"/>
</dbReference>
<evidence type="ECO:0000256" key="1">
    <source>
        <dbReference type="ARBA" id="ARBA00004127"/>
    </source>
</evidence>
<dbReference type="OrthoDB" id="9807843at2"/>
<dbReference type="EC" id="7.2.2.9" evidence="16"/>
<dbReference type="PANTHER" id="PTHR43520:SF8">
    <property type="entry name" value="P-TYPE CU(+) TRANSPORTER"/>
    <property type="match status" value="1"/>
</dbReference>
<dbReference type="InterPro" id="IPR023299">
    <property type="entry name" value="ATPase_P-typ_cyto_dom_N"/>
</dbReference>
<evidence type="ECO:0000256" key="5">
    <source>
        <dbReference type="ARBA" id="ARBA00022723"/>
    </source>
</evidence>
<keyword evidence="14" id="KW-0406">Ion transport</keyword>
<dbReference type="InterPro" id="IPR023214">
    <property type="entry name" value="HAD_sf"/>
</dbReference>
<evidence type="ECO:0000256" key="13">
    <source>
        <dbReference type="ARBA" id="ARBA00023008"/>
    </source>
</evidence>
<dbReference type="FunFam" id="2.70.150.10:FF:000002">
    <property type="entry name" value="Copper-transporting ATPase 1, putative"/>
    <property type="match status" value="1"/>
</dbReference>
<evidence type="ECO:0000256" key="2">
    <source>
        <dbReference type="ARBA" id="ARBA00006024"/>
    </source>
</evidence>
<keyword evidence="20" id="KW-0614">Plasmid</keyword>
<dbReference type="PROSITE" id="PS50846">
    <property type="entry name" value="HMA_2"/>
    <property type="match status" value="2"/>
</dbReference>
<dbReference type="GO" id="GO:0043682">
    <property type="term" value="F:P-type divalent copper transporter activity"/>
    <property type="evidence" value="ECO:0007669"/>
    <property type="project" value="UniProtKB-EC"/>
</dbReference>
<sequence>MGSLNAAGTRHVESTQNVSLSVEGMNCVSCVARVEKAIRTVPGVVSASVNLATERADIRFDETAKPSEIIKAIENLGYEAVEDALELDIEGMSCASCVGRVEKALRAVPGVVEANVNLASERASIRLVRGLASTELLVEAVRGVGYEARQRGSDQDIDREGEKRNQELRRLQWDFVAAALLTLPVFVLEMGSHFVQPIHDLVMSRIGMAESRYLQFALATIVLFGPGLRFFAKGVPALLRAAPDMNSLVAIGTAAAWGYSLVATFAPGLLPAGTANVYYEAAAVIVTLILLGRLLEARAKGRTSEAIKHLMSLQPKTARVRRDGESLEIPVAELRAGDMVMVRPGEKVAVDGVVVDGQSYIDESMITGEPVPVEKTKGSDVVGGTINKTGAFTFRATKVGAETVLAQIIRMVEQAQGAKLPIQTLVDRVTGWFVPAVMAVAVVTFLTWLVFVPNPALTFALVNGVAVLIIACPCAMGLATPTSIMVGTGRAAEMGVLFRKGEALQSLRNAAVIAIDKTGTLTEGRPRLTDLETTPGFERNAVLVLIAAAEARSEHPIAEAIVAAARATGLELAEPEKFEAIPGFGTRAEVAGKDVHIGADRLMARLGLDVSPFASEAARLADEGKSPLYAAIDGRLAAIVAVADPLKETTPQAIRALHDLGLKIAMVTGDNRRTAEAIARRLGIDEVLAEVLPDGKAAAVKRLQAEGRKVAFVGDGINDAPALAAADVGIAIGTGTDVAIESADVVLMSGDLVGVPNAIALSKATIRNIKQNLFWAFAYNVVLIPVAAGALYPGYGVLLSPVFAAGAMALSSVFVVGNALRLKGFRTPERQA</sequence>
<keyword evidence="6" id="KW-0677">Repeat</keyword>
<keyword evidence="3" id="KW-0813">Transport</keyword>
<feature type="transmembrane region" description="Helical" evidence="18">
    <location>
        <begin position="277"/>
        <end position="295"/>
    </location>
</feature>
<keyword evidence="10" id="KW-0460">Magnesium</keyword>
<keyword evidence="8" id="KW-0187">Copper transport</keyword>
<dbReference type="NCBIfam" id="TIGR00003">
    <property type="entry name" value="copper ion binding protein"/>
    <property type="match status" value="2"/>
</dbReference>
<keyword evidence="13" id="KW-0186">Copper</keyword>
<feature type="domain" description="HMA" evidence="19">
    <location>
        <begin position="16"/>
        <end position="81"/>
    </location>
</feature>
<dbReference type="SUPFAM" id="SSF81653">
    <property type="entry name" value="Calcium ATPase, transduction domain A"/>
    <property type="match status" value="1"/>
</dbReference>
<dbReference type="InterPro" id="IPR018303">
    <property type="entry name" value="ATPase_P-typ_P_site"/>
</dbReference>
<evidence type="ECO:0000256" key="16">
    <source>
        <dbReference type="ARBA" id="ARBA00038904"/>
    </source>
</evidence>
<dbReference type="NCBIfam" id="TIGR01525">
    <property type="entry name" value="ATPase-IB_hvy"/>
    <property type="match status" value="1"/>
</dbReference>
<dbReference type="InterPro" id="IPR008250">
    <property type="entry name" value="ATPase_P-typ_transduc_dom_A_sf"/>
</dbReference>
<reference evidence="20 21" key="1">
    <citation type="submission" date="2015-10" db="EMBL/GenBank/DDBJ databases">
        <title>Genomic differences between typical nodule nitrogen-fixing rhizobial strains and those coming from bean seeds.</title>
        <authorList>
            <person name="Peralta H."/>
            <person name="Aguilar-Vera A."/>
            <person name="Diaz R."/>
            <person name="Mora Y."/>
            <person name="Martinez-Batallar G."/>
            <person name="Salazar E."/>
            <person name="Vargas-Lagunas C."/>
            <person name="Encarnacion S."/>
            <person name="Girard L."/>
            <person name="Mora J."/>
        </authorList>
    </citation>
    <scope>NUCLEOTIDE SEQUENCE [LARGE SCALE GENOMIC DNA]</scope>
    <source>
        <strain evidence="20 21">CFNEI 73</strain>
        <plasmid evidence="20 21">C</plasmid>
    </source>
</reference>
<keyword evidence="18" id="KW-1003">Cell membrane</keyword>
<dbReference type="GO" id="GO:0005524">
    <property type="term" value="F:ATP binding"/>
    <property type="evidence" value="ECO:0007669"/>
    <property type="project" value="UniProtKB-UniRule"/>
</dbReference>
<dbReference type="Gene3D" id="3.40.50.1000">
    <property type="entry name" value="HAD superfamily/HAD-like"/>
    <property type="match status" value="1"/>
</dbReference>
<dbReference type="InterPro" id="IPR059000">
    <property type="entry name" value="ATPase_P-type_domA"/>
</dbReference>
<dbReference type="Pfam" id="PF00122">
    <property type="entry name" value="E1-E2_ATPase"/>
    <property type="match status" value="1"/>
</dbReference>
<name>A0A1L3LWS2_9HYPH</name>
<keyword evidence="20" id="KW-0378">Hydrolase</keyword>
<evidence type="ECO:0000256" key="3">
    <source>
        <dbReference type="ARBA" id="ARBA00022448"/>
    </source>
</evidence>
<keyword evidence="15 18" id="KW-0472">Membrane</keyword>
<dbReference type="NCBIfam" id="TIGR01511">
    <property type="entry name" value="ATPase-IB1_Cu"/>
    <property type="match status" value="1"/>
</dbReference>
<dbReference type="InterPro" id="IPR027256">
    <property type="entry name" value="P-typ_ATPase_IB"/>
</dbReference>
<keyword evidence="12 18" id="KW-1133">Transmembrane helix</keyword>
<dbReference type="InterPro" id="IPR036163">
    <property type="entry name" value="HMA_dom_sf"/>
</dbReference>
<evidence type="ECO:0000256" key="15">
    <source>
        <dbReference type="ARBA" id="ARBA00023136"/>
    </source>
</evidence>
<evidence type="ECO:0000256" key="8">
    <source>
        <dbReference type="ARBA" id="ARBA00022796"/>
    </source>
</evidence>
<feature type="transmembrane region" description="Helical" evidence="18">
    <location>
        <begin position="773"/>
        <end position="792"/>
    </location>
</feature>
<comment type="similarity">
    <text evidence="2 18">Belongs to the cation transport ATPase (P-type) (TC 3.A.3) family. Type IB subfamily.</text>
</comment>
<dbReference type="GO" id="GO:0012505">
    <property type="term" value="C:endomembrane system"/>
    <property type="evidence" value="ECO:0007669"/>
    <property type="project" value="UniProtKB-SubCell"/>
</dbReference>
<proteinExistence type="inferred from homology"/>
<evidence type="ECO:0000256" key="6">
    <source>
        <dbReference type="ARBA" id="ARBA00022737"/>
    </source>
</evidence>
<evidence type="ECO:0000256" key="7">
    <source>
        <dbReference type="ARBA" id="ARBA00022741"/>
    </source>
</evidence>
<dbReference type="Pfam" id="PF00702">
    <property type="entry name" value="Hydrolase"/>
    <property type="match status" value="1"/>
</dbReference>
<keyword evidence="9 18" id="KW-0067">ATP-binding</keyword>
<evidence type="ECO:0000259" key="19">
    <source>
        <dbReference type="PROSITE" id="PS50846"/>
    </source>
</evidence>
<feature type="transmembrane region" description="Helical" evidence="18">
    <location>
        <begin position="244"/>
        <end position="265"/>
    </location>
</feature>
<keyword evidence="11" id="KW-1278">Translocase</keyword>
<dbReference type="SUPFAM" id="SSF55008">
    <property type="entry name" value="HMA, heavy metal-associated domain"/>
    <property type="match status" value="2"/>
</dbReference>
<evidence type="ECO:0000256" key="11">
    <source>
        <dbReference type="ARBA" id="ARBA00022967"/>
    </source>
</evidence>